<dbReference type="EMBL" id="NMUH01010641">
    <property type="protein sequence ID" value="MQM21143.1"/>
    <property type="molecule type" value="Genomic_DNA"/>
</dbReference>
<organism evidence="1 2">
    <name type="scientific">Colocasia esculenta</name>
    <name type="common">Wild taro</name>
    <name type="synonym">Arum esculentum</name>
    <dbReference type="NCBI Taxonomy" id="4460"/>
    <lineage>
        <taxon>Eukaryota</taxon>
        <taxon>Viridiplantae</taxon>
        <taxon>Streptophyta</taxon>
        <taxon>Embryophyta</taxon>
        <taxon>Tracheophyta</taxon>
        <taxon>Spermatophyta</taxon>
        <taxon>Magnoliopsida</taxon>
        <taxon>Liliopsida</taxon>
        <taxon>Araceae</taxon>
        <taxon>Aroideae</taxon>
        <taxon>Colocasieae</taxon>
        <taxon>Colocasia</taxon>
    </lineage>
</organism>
<dbReference type="Gene3D" id="3.40.50.2000">
    <property type="entry name" value="Glycogen Phosphorylase B"/>
    <property type="match status" value="1"/>
</dbReference>
<dbReference type="AlphaFoldDB" id="A0A843XPQ1"/>
<sequence length="158" mass="17934">MMARSTAHDTVGMYVVRFLASNHVSPISCQSRPSMLPARSPVPPRPLALTAPPFSCPPQEKEEARFKIKRQWQFCDEGEALLMYRRRPATLLFQRGFSVTVIHTLFNTPDRSGHPHFRFVAIDDGLPEEVLNSHDILAKAIAITKARWRPFMTAWCGC</sequence>
<reference evidence="1" key="1">
    <citation type="submission" date="2017-07" db="EMBL/GenBank/DDBJ databases">
        <title>Taro Niue Genome Assembly and Annotation.</title>
        <authorList>
            <person name="Atibalentja N."/>
            <person name="Keating K."/>
            <person name="Fields C.J."/>
        </authorList>
    </citation>
    <scope>NUCLEOTIDE SEQUENCE</scope>
    <source>
        <strain evidence="1">Niue_2</strain>
        <tissue evidence="1">Leaf</tissue>
    </source>
</reference>
<evidence type="ECO:0000313" key="2">
    <source>
        <dbReference type="Proteomes" id="UP000652761"/>
    </source>
</evidence>
<evidence type="ECO:0000313" key="1">
    <source>
        <dbReference type="EMBL" id="MQM21143.1"/>
    </source>
</evidence>
<dbReference type="OrthoDB" id="688266at2759"/>
<proteinExistence type="predicted"/>
<dbReference type="Proteomes" id="UP000652761">
    <property type="component" value="Unassembled WGS sequence"/>
</dbReference>
<comment type="caution">
    <text evidence="1">The sequence shown here is derived from an EMBL/GenBank/DDBJ whole genome shotgun (WGS) entry which is preliminary data.</text>
</comment>
<gene>
    <name evidence="1" type="ORF">Taro_054177</name>
</gene>
<keyword evidence="2" id="KW-1185">Reference proteome</keyword>
<accession>A0A843XPQ1</accession>
<protein>
    <submittedName>
        <fullName evidence="1">Uncharacterized protein</fullName>
    </submittedName>
</protein>
<name>A0A843XPQ1_COLES</name>